<protein>
    <submittedName>
        <fullName evidence="1">Uncharacterized protein</fullName>
    </submittedName>
</protein>
<organism evidence="1 2">
    <name type="scientific">Potamilus streckersoni</name>
    <dbReference type="NCBI Taxonomy" id="2493646"/>
    <lineage>
        <taxon>Eukaryota</taxon>
        <taxon>Metazoa</taxon>
        <taxon>Spiralia</taxon>
        <taxon>Lophotrochozoa</taxon>
        <taxon>Mollusca</taxon>
        <taxon>Bivalvia</taxon>
        <taxon>Autobranchia</taxon>
        <taxon>Heteroconchia</taxon>
        <taxon>Palaeoheterodonta</taxon>
        <taxon>Unionida</taxon>
        <taxon>Unionoidea</taxon>
        <taxon>Unionidae</taxon>
        <taxon>Ambleminae</taxon>
        <taxon>Lampsilini</taxon>
        <taxon>Potamilus</taxon>
    </lineage>
</organism>
<proteinExistence type="predicted"/>
<reference evidence="1" key="2">
    <citation type="journal article" date="2021" name="Genome Biol. Evol.">
        <title>Developing a high-quality reference genome for a parasitic bivalve with doubly uniparental inheritance (Bivalvia: Unionida).</title>
        <authorList>
            <person name="Smith C.H."/>
        </authorList>
    </citation>
    <scope>NUCLEOTIDE SEQUENCE</scope>
    <source>
        <strain evidence="1">CHS0354</strain>
        <tissue evidence="1">Mantle</tissue>
    </source>
</reference>
<name>A0AAE0SUQ7_9BIVA</name>
<comment type="caution">
    <text evidence="1">The sequence shown here is derived from an EMBL/GenBank/DDBJ whole genome shotgun (WGS) entry which is preliminary data.</text>
</comment>
<dbReference type="Proteomes" id="UP001195483">
    <property type="component" value="Unassembled WGS sequence"/>
</dbReference>
<dbReference type="AlphaFoldDB" id="A0AAE0SUQ7"/>
<reference evidence="1" key="1">
    <citation type="journal article" date="2021" name="Genome Biol. Evol.">
        <title>A High-Quality Reference Genome for a Parasitic Bivalve with Doubly Uniparental Inheritance (Bivalvia: Unionida).</title>
        <authorList>
            <person name="Smith C.H."/>
        </authorList>
    </citation>
    <scope>NUCLEOTIDE SEQUENCE</scope>
    <source>
        <strain evidence="1">CHS0354</strain>
    </source>
</reference>
<evidence type="ECO:0000313" key="1">
    <source>
        <dbReference type="EMBL" id="KAK3598419.1"/>
    </source>
</evidence>
<accession>A0AAE0SUQ7</accession>
<evidence type="ECO:0000313" key="2">
    <source>
        <dbReference type="Proteomes" id="UP001195483"/>
    </source>
</evidence>
<keyword evidence="2" id="KW-1185">Reference proteome</keyword>
<sequence length="142" mass="15732">MMNRTSVVFVPVAIGSIQTEYGLEIPNVGQTTIDNIIREPNIVGFTRTTATDGVIVALSIAELERNITNGVQLEIHGNIDNIVVVMQKHMSLEDHVLKHRNVAYSMKKMASIGAFAVHRIRHVITMVRAIPDIIPVIVQKIL</sequence>
<gene>
    <name evidence="1" type="ORF">CHS0354_016416</name>
</gene>
<dbReference type="EMBL" id="JAEAOA010001013">
    <property type="protein sequence ID" value="KAK3598419.1"/>
    <property type="molecule type" value="Genomic_DNA"/>
</dbReference>
<reference evidence="1" key="3">
    <citation type="submission" date="2023-05" db="EMBL/GenBank/DDBJ databases">
        <authorList>
            <person name="Smith C.H."/>
        </authorList>
    </citation>
    <scope>NUCLEOTIDE SEQUENCE</scope>
    <source>
        <strain evidence="1">CHS0354</strain>
        <tissue evidence="1">Mantle</tissue>
    </source>
</reference>